<organism evidence="1 2">
    <name type="scientific">Staphylococcus aureus</name>
    <dbReference type="NCBI Taxonomy" id="1280"/>
    <lineage>
        <taxon>Bacteria</taxon>
        <taxon>Bacillati</taxon>
        <taxon>Bacillota</taxon>
        <taxon>Bacilli</taxon>
        <taxon>Bacillales</taxon>
        <taxon>Staphylococcaceae</taxon>
        <taxon>Staphylococcus</taxon>
    </lineage>
</organism>
<sequence length="315" mass="36910">MTNNYAVELLEGFLNPKALEENDKQLKRLRILNTKELINIFCKIRDVEIQNLKANTNIYTQEIKNIKNGIKGSELEQLISYKDMENAVEYLIKDCYIWLYIFFLKKDKNFFEDHIYIKNKEAVDKAIQEFSGCIIGQLHFGPFQLTAPVLVNLRYQLLQIFGDNDAEKWAHKLMWKYDNPKGYYDSTCVNKNLFVREALKALKNKKIVLLPIEVNGTDQIPTQTTQFLGKEIYAPNGAIRMSYLSKTPLIITYSYIKNNKLYIEFSNPITVEEKSQIDSKNKEIFKIIENKVKEKPMEWRGWGFLNEMLISEGDI</sequence>
<comment type="caution">
    <text evidence="1">The sequence shown here is derived from an EMBL/GenBank/DDBJ whole genome shotgun (WGS) entry which is preliminary data.</text>
</comment>
<evidence type="ECO:0000313" key="2">
    <source>
        <dbReference type="Proteomes" id="UP000254224"/>
    </source>
</evidence>
<dbReference type="Proteomes" id="UP000254224">
    <property type="component" value="Unassembled WGS sequence"/>
</dbReference>
<dbReference type="EMBL" id="UHAI01000002">
    <property type="protein sequence ID" value="SUK15654.1"/>
    <property type="molecule type" value="Genomic_DNA"/>
</dbReference>
<protein>
    <submittedName>
        <fullName evidence="1">Lauroyl/myristoyl acyltransferase</fullName>
    </submittedName>
</protein>
<keyword evidence="1" id="KW-0012">Acyltransferase</keyword>
<reference evidence="1 2" key="1">
    <citation type="submission" date="2018-06" db="EMBL/GenBank/DDBJ databases">
        <authorList>
            <consortium name="Pathogen Informatics"/>
            <person name="Doyle S."/>
        </authorList>
    </citation>
    <scope>NUCLEOTIDE SEQUENCE [LARGE SCALE GENOMIC DNA]</scope>
    <source>
        <strain evidence="1 2">NCTC7972</strain>
    </source>
</reference>
<accession>A0A8G2HY02</accession>
<dbReference type="GO" id="GO:0016746">
    <property type="term" value="F:acyltransferase activity"/>
    <property type="evidence" value="ECO:0007669"/>
    <property type="project" value="UniProtKB-KW"/>
</dbReference>
<keyword evidence="1" id="KW-0808">Transferase</keyword>
<dbReference type="RefSeq" id="WP_043054743.1">
    <property type="nucleotide sequence ID" value="NZ_JXHX01000062.1"/>
</dbReference>
<name>A0A8G2HY02_STAAU</name>
<dbReference type="AlphaFoldDB" id="A0A8G2HY02"/>
<evidence type="ECO:0000313" key="1">
    <source>
        <dbReference type="EMBL" id="SUK15654.1"/>
    </source>
</evidence>
<gene>
    <name evidence="1" type="ORF">NCTC7972_00551</name>
</gene>
<proteinExistence type="predicted"/>